<dbReference type="Gene3D" id="3.40.630.30">
    <property type="match status" value="1"/>
</dbReference>
<dbReference type="EMBL" id="BAABRP010000002">
    <property type="protein sequence ID" value="GAA5512473.1"/>
    <property type="molecule type" value="Genomic_DNA"/>
</dbReference>
<feature type="domain" description="N-acetyltransferase" evidence="1">
    <location>
        <begin position="7"/>
        <end position="149"/>
    </location>
</feature>
<dbReference type="Pfam" id="PF20001">
    <property type="entry name" value="DUF6428"/>
    <property type="match status" value="1"/>
</dbReference>
<dbReference type="InterPro" id="IPR000182">
    <property type="entry name" value="GNAT_dom"/>
</dbReference>
<accession>A0ABP9W526</accession>
<evidence type="ECO:0000313" key="2">
    <source>
        <dbReference type="EMBL" id="GAA5512473.1"/>
    </source>
</evidence>
<dbReference type="SUPFAM" id="SSF55729">
    <property type="entry name" value="Acyl-CoA N-acyltransferases (Nat)"/>
    <property type="match status" value="1"/>
</dbReference>
<reference evidence="2 3" key="1">
    <citation type="submission" date="2024-02" db="EMBL/GenBank/DDBJ databases">
        <title>Deinococcus carri NBRC 110142.</title>
        <authorList>
            <person name="Ichikawa N."/>
            <person name="Katano-Makiyama Y."/>
            <person name="Hidaka K."/>
        </authorList>
    </citation>
    <scope>NUCLEOTIDE SEQUENCE [LARGE SCALE GENOMIC DNA]</scope>
    <source>
        <strain evidence="2 3">NBRC 110142</strain>
    </source>
</reference>
<dbReference type="CDD" id="cd04301">
    <property type="entry name" value="NAT_SF"/>
    <property type="match status" value="1"/>
</dbReference>
<evidence type="ECO:0000259" key="1">
    <source>
        <dbReference type="PROSITE" id="PS51186"/>
    </source>
</evidence>
<dbReference type="InterPro" id="IPR045534">
    <property type="entry name" value="DUF6428"/>
</dbReference>
<keyword evidence="3" id="KW-1185">Reference proteome</keyword>
<evidence type="ECO:0000313" key="3">
    <source>
        <dbReference type="Proteomes" id="UP001401887"/>
    </source>
</evidence>
<name>A0ABP9W526_9DEIO</name>
<dbReference type="NCBIfam" id="NF040501">
    <property type="entry name" value="resist_ArsN2"/>
    <property type="match status" value="1"/>
</dbReference>
<protein>
    <recommendedName>
        <fullName evidence="1">N-acetyltransferase domain-containing protein</fullName>
    </recommendedName>
</protein>
<sequence length="337" mass="35962">MEKGVRMLTRKAVSADLPRIEALLMALNLPVAGVAEYLEGMRVAEQDASLLGVAGLETHGRVGLLRSVAALPSARRQGVAARLVGEVLDQARHLDLEEVYLLTTTAEGYFPRFGFAAVPRSVAPPALLASREFQDACPQSAALMHLPLQENAMTQTIPGLSDHTSTLTLLGTLRAGPHLPLEFHLHGEVLVGPGYHVTEVKAVTIESMDCGGRADAWRETVIQLKDGSAREAGEGFMTTRKFLGIYDKVARSVPVRGEAEVRFEYGNNAMPAMQYHVTHVEPQEERVIVHLRTPGVQCKAADACGQPTTAQPVEAASGCAPASGCCGPATTELISLG</sequence>
<comment type="caution">
    <text evidence="2">The sequence shown here is derived from an EMBL/GenBank/DDBJ whole genome shotgun (WGS) entry which is preliminary data.</text>
</comment>
<dbReference type="Proteomes" id="UP001401887">
    <property type="component" value="Unassembled WGS sequence"/>
</dbReference>
<gene>
    <name evidence="2" type="ORF">Dcar01_01187</name>
</gene>
<dbReference type="PROSITE" id="PS51186">
    <property type="entry name" value="GNAT"/>
    <property type="match status" value="1"/>
</dbReference>
<proteinExistence type="predicted"/>
<dbReference type="Pfam" id="PF00583">
    <property type="entry name" value="Acetyltransf_1"/>
    <property type="match status" value="1"/>
</dbReference>
<dbReference type="InterPro" id="IPR016181">
    <property type="entry name" value="Acyl_CoA_acyltransferase"/>
</dbReference>
<organism evidence="2 3">
    <name type="scientific">Deinococcus carri</name>
    <dbReference type="NCBI Taxonomy" id="1211323"/>
    <lineage>
        <taxon>Bacteria</taxon>
        <taxon>Thermotogati</taxon>
        <taxon>Deinococcota</taxon>
        <taxon>Deinococci</taxon>
        <taxon>Deinococcales</taxon>
        <taxon>Deinococcaceae</taxon>
        <taxon>Deinococcus</taxon>
    </lineage>
</organism>